<dbReference type="STRING" id="343013.SAMN04489707_1001203"/>
<evidence type="ECO:0000256" key="3">
    <source>
        <dbReference type="ARBA" id="ARBA00022603"/>
    </source>
</evidence>
<dbReference type="GO" id="GO:0006298">
    <property type="term" value="P:mismatch repair"/>
    <property type="evidence" value="ECO:0007669"/>
    <property type="project" value="TreeGrafter"/>
</dbReference>
<dbReference type="GO" id="GO:1904047">
    <property type="term" value="F:S-adenosyl-L-methionine binding"/>
    <property type="evidence" value="ECO:0007669"/>
    <property type="project" value="TreeGrafter"/>
</dbReference>
<dbReference type="InterPro" id="IPR012263">
    <property type="entry name" value="M_m6A_EcoRV"/>
</dbReference>
<evidence type="ECO:0000313" key="9">
    <source>
        <dbReference type="Proteomes" id="UP000183656"/>
    </source>
</evidence>
<dbReference type="InterPro" id="IPR023095">
    <property type="entry name" value="Ade_MeTrfase_dom_2"/>
</dbReference>
<evidence type="ECO:0000256" key="1">
    <source>
        <dbReference type="ARBA" id="ARBA00006594"/>
    </source>
</evidence>
<dbReference type="AlphaFoldDB" id="A0A1I7F6C9"/>
<organism evidence="8 9">
    <name type="scientific">Paenacidovorax caeni</name>
    <dbReference type="NCBI Taxonomy" id="343013"/>
    <lineage>
        <taxon>Bacteria</taxon>
        <taxon>Pseudomonadati</taxon>
        <taxon>Pseudomonadota</taxon>
        <taxon>Betaproteobacteria</taxon>
        <taxon>Burkholderiales</taxon>
        <taxon>Comamonadaceae</taxon>
        <taxon>Paenacidovorax</taxon>
    </lineage>
</organism>
<dbReference type="EMBL" id="FPBX01000001">
    <property type="protein sequence ID" value="SFU31732.1"/>
    <property type="molecule type" value="Genomic_DNA"/>
</dbReference>
<dbReference type="Proteomes" id="UP000183656">
    <property type="component" value="Unassembled WGS sequence"/>
</dbReference>
<dbReference type="InterPro" id="IPR012327">
    <property type="entry name" value="MeTrfase_D12"/>
</dbReference>
<comment type="catalytic activity">
    <reaction evidence="6">
        <text>a 2'-deoxyadenosine in DNA + S-adenosyl-L-methionine = an N(6)-methyl-2'-deoxyadenosine in DNA + S-adenosyl-L-homocysteine + H(+)</text>
        <dbReference type="Rhea" id="RHEA:15197"/>
        <dbReference type="Rhea" id="RHEA-COMP:12418"/>
        <dbReference type="Rhea" id="RHEA-COMP:12419"/>
        <dbReference type="ChEBI" id="CHEBI:15378"/>
        <dbReference type="ChEBI" id="CHEBI:57856"/>
        <dbReference type="ChEBI" id="CHEBI:59789"/>
        <dbReference type="ChEBI" id="CHEBI:90615"/>
        <dbReference type="ChEBI" id="CHEBI:90616"/>
        <dbReference type="EC" id="2.1.1.72"/>
    </reaction>
</comment>
<dbReference type="Pfam" id="PF02086">
    <property type="entry name" value="MethyltransfD12"/>
    <property type="match status" value="1"/>
</dbReference>
<feature type="binding site" evidence="7">
    <location>
        <position position="55"/>
    </location>
    <ligand>
        <name>S-adenosyl-L-methionine</name>
        <dbReference type="ChEBI" id="CHEBI:59789"/>
    </ligand>
</feature>
<dbReference type="Gene3D" id="3.40.50.150">
    <property type="entry name" value="Vaccinia Virus protein VP39"/>
    <property type="match status" value="1"/>
</dbReference>
<dbReference type="InterPro" id="IPR029063">
    <property type="entry name" value="SAM-dependent_MTases_sf"/>
</dbReference>
<feature type="binding site" evidence="7">
    <location>
        <position position="10"/>
    </location>
    <ligand>
        <name>S-adenosyl-L-methionine</name>
        <dbReference type="ChEBI" id="CHEBI:59789"/>
    </ligand>
</feature>
<evidence type="ECO:0000256" key="4">
    <source>
        <dbReference type="ARBA" id="ARBA00022679"/>
    </source>
</evidence>
<keyword evidence="9" id="KW-1185">Reference proteome</keyword>
<protein>
    <recommendedName>
        <fullName evidence="2">site-specific DNA-methyltransferase (adenine-specific)</fullName>
        <ecNumber evidence="2">2.1.1.72</ecNumber>
    </recommendedName>
</protein>
<dbReference type="SUPFAM" id="SSF53335">
    <property type="entry name" value="S-adenosyl-L-methionine-dependent methyltransferases"/>
    <property type="match status" value="1"/>
</dbReference>
<dbReference type="Gene3D" id="1.10.1020.10">
    <property type="entry name" value="Adenine-specific Methyltransferase, Domain 2"/>
    <property type="match status" value="1"/>
</dbReference>
<comment type="similarity">
    <text evidence="1">Belongs to the N(4)/N(6)-methyltransferase family.</text>
</comment>
<reference evidence="8 9" key="1">
    <citation type="submission" date="2016-10" db="EMBL/GenBank/DDBJ databases">
        <authorList>
            <person name="de Groot N.N."/>
        </authorList>
    </citation>
    <scope>NUCLEOTIDE SEQUENCE [LARGE SCALE GENOMIC DNA]</scope>
    <source>
        <strain evidence="8 9">R-24608</strain>
    </source>
</reference>
<dbReference type="PANTHER" id="PTHR30481:SF4">
    <property type="entry name" value="SITE-SPECIFIC DNA-METHYLTRANSFERASE (ADENINE-SPECIFIC)"/>
    <property type="match status" value="1"/>
</dbReference>
<evidence type="ECO:0000256" key="5">
    <source>
        <dbReference type="ARBA" id="ARBA00022691"/>
    </source>
</evidence>
<dbReference type="PIRSF" id="PIRSF000398">
    <property type="entry name" value="M_m6A_EcoRV"/>
    <property type="match status" value="1"/>
</dbReference>
<feature type="binding site" evidence="7">
    <location>
        <position position="14"/>
    </location>
    <ligand>
        <name>S-adenosyl-L-methionine</name>
        <dbReference type="ChEBI" id="CHEBI:59789"/>
    </ligand>
</feature>
<feature type="binding site" evidence="7">
    <location>
        <position position="178"/>
    </location>
    <ligand>
        <name>S-adenosyl-L-methionine</name>
        <dbReference type="ChEBI" id="CHEBI:59789"/>
    </ligand>
</feature>
<sequence length="260" mass="29789">MTQLKSPLAWLGGKSRLADRIIERMPDRQTYCEVFAGAAWVLFKKPESKVEIINDINSELTNLYRCVKYHLGELVAQFRWMLVSRDEFDRFLKTPADTLTDIQRAARFFYLAKSSFGARIVRPTYGISATGAPRLNLLRIEEDLSEAHLRLARVFIENKPYDQVIQRFDKPGTLFYVDPPYWDCEGDYGEGLFSREDFGRLAGLLDGLKGRFILSLNDTPGVRETFANFHIEAVKTRYSISGAKKQEAAEVLISNFKRVA</sequence>
<dbReference type="PRINTS" id="PR00505">
    <property type="entry name" value="D12N6MTFRASE"/>
</dbReference>
<dbReference type="GO" id="GO:0009007">
    <property type="term" value="F:site-specific DNA-methyltransferase (adenine-specific) activity"/>
    <property type="evidence" value="ECO:0007669"/>
    <property type="project" value="UniProtKB-EC"/>
</dbReference>
<dbReference type="PANTHER" id="PTHR30481">
    <property type="entry name" value="DNA ADENINE METHYLASE"/>
    <property type="match status" value="1"/>
</dbReference>
<evidence type="ECO:0000256" key="2">
    <source>
        <dbReference type="ARBA" id="ARBA00011900"/>
    </source>
</evidence>
<evidence type="ECO:0000256" key="6">
    <source>
        <dbReference type="ARBA" id="ARBA00047942"/>
    </source>
</evidence>
<dbReference type="GO" id="GO:0032259">
    <property type="term" value="P:methylation"/>
    <property type="evidence" value="ECO:0007669"/>
    <property type="project" value="UniProtKB-KW"/>
</dbReference>
<dbReference type="GO" id="GO:0009307">
    <property type="term" value="P:DNA restriction-modification system"/>
    <property type="evidence" value="ECO:0007669"/>
    <property type="project" value="InterPro"/>
</dbReference>
<keyword evidence="3 8" id="KW-0489">Methyltransferase</keyword>
<dbReference type="EC" id="2.1.1.72" evidence="2"/>
<gene>
    <name evidence="8" type="ORF">SAMN04489707_1001203</name>
</gene>
<keyword evidence="5" id="KW-0949">S-adenosyl-L-methionine</keyword>
<dbReference type="GO" id="GO:0043565">
    <property type="term" value="F:sequence-specific DNA binding"/>
    <property type="evidence" value="ECO:0007669"/>
    <property type="project" value="TreeGrafter"/>
</dbReference>
<evidence type="ECO:0000313" key="8">
    <source>
        <dbReference type="EMBL" id="SFU31732.1"/>
    </source>
</evidence>
<accession>A0A1I7F6C9</accession>
<evidence type="ECO:0000256" key="7">
    <source>
        <dbReference type="PIRSR" id="PIRSR000398-1"/>
    </source>
</evidence>
<keyword evidence="4" id="KW-0808">Transferase</keyword>
<name>A0A1I7F6C9_9BURK</name>
<proteinExistence type="inferred from homology"/>